<reference evidence="3" key="1">
    <citation type="submission" date="2016-11" db="EMBL/GenBank/DDBJ databases">
        <authorList>
            <person name="Varghese N."/>
            <person name="Submissions S."/>
        </authorList>
    </citation>
    <scope>NUCLEOTIDE SEQUENCE [LARGE SCALE GENOMIC DNA]</scope>
    <source>
        <strain evidence="3">DSM 16990</strain>
    </source>
</reference>
<sequence>MELDDNEFDAAFRERVFDADPQFEEAAWDKMERKLRRRERIVLFRKGSVVLSLLLLIGLIGYYSFDKKPSGKARTELAGTGEKGKNTGKMAVSGDTVVVTKEASVLSKDTLVLPNGDLGIGLQSTDHNNGLQNNHLLAVKENHFFAAGSETRVNRNLSALEQHNLSITKGLLQPPAIALSLSPGSVVKEDKLIAANKDVEAASNKQNAEVQITQEKEREKLKVKPLIKKAIPMSLALSAGPEFNSAGSLIGGKGGFSAGLTFSMGIAKNFRLQTGLKYSAKDYATDSYAYRFKNPQFQGMISGIDATCAVLEIPVIASYTVMEDRQRSIDLNLGLSSYLMLKEDYTFKYTQSSGMPDRLVERRNANQHLFGVVDLSATYFIKLKTEKFKIGVEPFVKIPLTGVGEGRVNLKSSGISLKIRYDLDK</sequence>
<keyword evidence="1" id="KW-1133">Transmembrane helix</keyword>
<proteinExistence type="predicted"/>
<name>A0A1M4SYX1_9SPHI</name>
<evidence type="ECO:0000313" key="2">
    <source>
        <dbReference type="EMBL" id="SHE37412.1"/>
    </source>
</evidence>
<keyword evidence="1" id="KW-0472">Membrane</keyword>
<organism evidence="2 3">
    <name type="scientific">Pedobacter caeni</name>
    <dbReference type="NCBI Taxonomy" id="288992"/>
    <lineage>
        <taxon>Bacteria</taxon>
        <taxon>Pseudomonadati</taxon>
        <taxon>Bacteroidota</taxon>
        <taxon>Sphingobacteriia</taxon>
        <taxon>Sphingobacteriales</taxon>
        <taxon>Sphingobacteriaceae</taxon>
        <taxon>Pedobacter</taxon>
    </lineage>
</organism>
<evidence type="ECO:0008006" key="4">
    <source>
        <dbReference type="Google" id="ProtNLM"/>
    </source>
</evidence>
<dbReference type="AlphaFoldDB" id="A0A1M4SYX1"/>
<protein>
    <recommendedName>
        <fullName evidence="4">Outer membrane protein beta-barrel domain-containing protein</fullName>
    </recommendedName>
</protein>
<evidence type="ECO:0000256" key="1">
    <source>
        <dbReference type="SAM" id="Phobius"/>
    </source>
</evidence>
<dbReference type="EMBL" id="FQUQ01000001">
    <property type="protein sequence ID" value="SHE37412.1"/>
    <property type="molecule type" value="Genomic_DNA"/>
</dbReference>
<evidence type="ECO:0000313" key="3">
    <source>
        <dbReference type="Proteomes" id="UP000184287"/>
    </source>
</evidence>
<keyword evidence="1" id="KW-0812">Transmembrane</keyword>
<gene>
    <name evidence="2" type="ORF">SAMN04488522_10119</name>
</gene>
<dbReference type="STRING" id="288992.SAMN04488522_10119"/>
<feature type="transmembrane region" description="Helical" evidence="1">
    <location>
        <begin position="43"/>
        <end position="65"/>
    </location>
</feature>
<dbReference type="RefSeq" id="WP_073225865.1">
    <property type="nucleotide sequence ID" value="NZ_FQUQ01000001.1"/>
</dbReference>
<accession>A0A1M4SYX1</accession>
<dbReference type="Proteomes" id="UP000184287">
    <property type="component" value="Unassembled WGS sequence"/>
</dbReference>
<keyword evidence="3" id="KW-1185">Reference proteome</keyword>
<dbReference type="OrthoDB" id="1523584at2"/>